<dbReference type="InterPro" id="IPR026173">
    <property type="entry name" value="SPAG17"/>
</dbReference>
<comment type="caution">
    <text evidence="2">The sequence shown here is derived from an EMBL/GenBank/DDBJ whole genome shotgun (WGS) entry which is preliminary data.</text>
</comment>
<evidence type="ECO:0008006" key="4">
    <source>
        <dbReference type="Google" id="ProtNLM"/>
    </source>
</evidence>
<name>A0A8S1J4F7_9CHLO</name>
<dbReference type="PANTHER" id="PTHR21963:SF1">
    <property type="entry name" value="SPERM-ASSOCIATED ANTIGEN 17"/>
    <property type="match status" value="1"/>
</dbReference>
<dbReference type="OrthoDB" id="10257153at2759"/>
<protein>
    <recommendedName>
        <fullName evidence="4">Abnormal spindle-like microcephaly-associated protein ASH domain-containing protein</fullName>
    </recommendedName>
</protein>
<dbReference type="GO" id="GO:1904158">
    <property type="term" value="P:axonemal central apparatus assembly"/>
    <property type="evidence" value="ECO:0007669"/>
    <property type="project" value="TreeGrafter"/>
</dbReference>
<evidence type="ECO:0000313" key="2">
    <source>
        <dbReference type="EMBL" id="CAD7698369.1"/>
    </source>
</evidence>
<accession>A0A8S1J4F7</accession>
<dbReference type="GO" id="GO:1990716">
    <property type="term" value="C:axonemal central apparatus"/>
    <property type="evidence" value="ECO:0007669"/>
    <property type="project" value="TreeGrafter"/>
</dbReference>
<sequence length="280" mass="29485">MPGVYISDKKIEDALECGGADGGQDQRGGGVVDGSSEAAQRARAPVGSPAGAPPMSDSVHTDADCEGGGYECSSPLEDGQLPASLKSPQFDVYGRPRREPPPTPPCCKREYGNVTTNVRYMEVEWDGRWAASPGGTPTFPNVLEPNMNQFELRPSHIDFGVVAAGDACRRVACLTNVSAERARFHVSKPSPPLSVTYLPGMLAAGMKRKLNVEFRAESAGEYVREVVVKSELNILTLTCSVKVADQADAVALSGQQCRGSAASVASSGATGADHFAEQPN</sequence>
<proteinExistence type="predicted"/>
<gene>
    <name evidence="2" type="ORF">OSTQU699_LOCUS3730</name>
</gene>
<dbReference type="Proteomes" id="UP000708148">
    <property type="component" value="Unassembled WGS sequence"/>
</dbReference>
<dbReference type="AlphaFoldDB" id="A0A8S1J4F7"/>
<dbReference type="Gene3D" id="2.60.40.10">
    <property type="entry name" value="Immunoglobulins"/>
    <property type="match status" value="1"/>
</dbReference>
<feature type="region of interest" description="Disordered" evidence="1">
    <location>
        <begin position="15"/>
        <end position="110"/>
    </location>
</feature>
<evidence type="ECO:0000313" key="3">
    <source>
        <dbReference type="Proteomes" id="UP000708148"/>
    </source>
</evidence>
<dbReference type="InterPro" id="IPR013783">
    <property type="entry name" value="Ig-like_fold"/>
</dbReference>
<organism evidence="2 3">
    <name type="scientific">Ostreobium quekettii</name>
    <dbReference type="NCBI Taxonomy" id="121088"/>
    <lineage>
        <taxon>Eukaryota</taxon>
        <taxon>Viridiplantae</taxon>
        <taxon>Chlorophyta</taxon>
        <taxon>core chlorophytes</taxon>
        <taxon>Ulvophyceae</taxon>
        <taxon>TCBD clade</taxon>
        <taxon>Bryopsidales</taxon>
        <taxon>Ostreobineae</taxon>
        <taxon>Ostreobiaceae</taxon>
        <taxon>Ostreobium</taxon>
    </lineage>
</organism>
<dbReference type="Pfam" id="PF14874">
    <property type="entry name" value="PapD-like"/>
    <property type="match status" value="1"/>
</dbReference>
<reference evidence="2" key="1">
    <citation type="submission" date="2020-12" db="EMBL/GenBank/DDBJ databases">
        <authorList>
            <person name="Iha C."/>
        </authorList>
    </citation>
    <scope>NUCLEOTIDE SEQUENCE</scope>
</reference>
<dbReference type="PANTHER" id="PTHR21963">
    <property type="entry name" value="PF6"/>
    <property type="match status" value="1"/>
</dbReference>
<evidence type="ECO:0000256" key="1">
    <source>
        <dbReference type="SAM" id="MobiDB-lite"/>
    </source>
</evidence>
<dbReference type="EMBL" id="CAJHUC010000816">
    <property type="protein sequence ID" value="CAD7698369.1"/>
    <property type="molecule type" value="Genomic_DNA"/>
</dbReference>
<feature type="compositionally biased region" description="Gly residues" evidence="1">
    <location>
        <begin position="19"/>
        <end position="32"/>
    </location>
</feature>
<keyword evidence="3" id="KW-1185">Reference proteome</keyword>